<proteinExistence type="predicted"/>
<dbReference type="AlphaFoldDB" id="A0AAV3HY14"/>
<organism evidence="1 2">
    <name type="scientific">Escherichia coli 3.4880</name>
    <dbReference type="NCBI Taxonomy" id="1051347"/>
    <lineage>
        <taxon>Bacteria</taxon>
        <taxon>Pseudomonadati</taxon>
        <taxon>Pseudomonadota</taxon>
        <taxon>Gammaproteobacteria</taxon>
        <taxon>Enterobacterales</taxon>
        <taxon>Enterobacteriaceae</taxon>
        <taxon>Escherichia</taxon>
    </lineage>
</organism>
<feature type="non-terminal residue" evidence="1">
    <location>
        <position position="31"/>
    </location>
</feature>
<dbReference type="Proteomes" id="UP000011584">
    <property type="component" value="Unassembled WGS sequence"/>
</dbReference>
<name>A0AAV3HY14_ECOLX</name>
<comment type="caution">
    <text evidence="1">The sequence shown here is derived from an EMBL/GenBank/DDBJ whole genome shotgun (WGS) entry which is preliminary data.</text>
</comment>
<protein>
    <submittedName>
        <fullName evidence="1">Large terminase domain protein</fullName>
    </submittedName>
</protein>
<evidence type="ECO:0000313" key="1">
    <source>
        <dbReference type="EMBL" id="ELW27042.1"/>
    </source>
</evidence>
<gene>
    <name evidence="1" type="primary">pacB</name>
    <name evidence="1" type="ORF">EC34880_5412</name>
</gene>
<dbReference type="EMBL" id="AOET01000148">
    <property type="protein sequence ID" value="ELW27042.1"/>
    <property type="molecule type" value="Genomic_DNA"/>
</dbReference>
<sequence length="31" mass="3232">MAGEHADHLLYIIDEASGVSDKAFSVITGAL</sequence>
<accession>A0AAV3HY14</accession>
<reference evidence="1 2" key="1">
    <citation type="submission" date="2012-11" db="EMBL/GenBank/DDBJ databases">
        <title>Genomic anatomy of Escherichia coli O157:H7 outbreaks.</title>
        <authorList>
            <person name="Tracy H.T."/>
            <person name="Eppinger M."/>
            <person name="Daugherty S."/>
            <person name="Agrawal S."/>
            <person name="Galens K."/>
            <person name="Tallon L."/>
            <person name="Shefchek K."/>
            <person name="Parankush S."/>
            <person name="Cebula T.A."/>
            <person name="Feng P."/>
            <person name="Soderlund R."/>
            <person name="Mammel M.K."/>
            <person name="DebRoy C."/>
            <person name="Dudley E.G."/>
            <person name="Tarr P.I."/>
            <person name="Fraser-Liggett C."/>
            <person name="Ravel J."/>
        </authorList>
    </citation>
    <scope>NUCLEOTIDE SEQUENCE [LARGE SCALE GENOMIC DNA]</scope>
    <source>
        <strain evidence="1 2">3.4880</strain>
    </source>
</reference>
<evidence type="ECO:0000313" key="2">
    <source>
        <dbReference type="Proteomes" id="UP000011584"/>
    </source>
</evidence>